<dbReference type="Pfam" id="PF17107">
    <property type="entry name" value="SesA"/>
    <property type="match status" value="1"/>
</dbReference>
<evidence type="ECO:0000313" key="2">
    <source>
        <dbReference type="EMBL" id="KAF4626220.1"/>
    </source>
</evidence>
<keyword evidence="3" id="KW-1185">Reference proteome</keyword>
<evidence type="ECO:0000313" key="3">
    <source>
        <dbReference type="Proteomes" id="UP000566819"/>
    </source>
</evidence>
<proteinExistence type="predicted"/>
<dbReference type="InterPro" id="IPR031352">
    <property type="entry name" value="SesA"/>
</dbReference>
<protein>
    <recommendedName>
        <fullName evidence="1">NACHT-NTPase and P-loop NTPases N-terminal domain-containing protein</fullName>
    </recommendedName>
</protein>
<dbReference type="EMBL" id="JAAMPI010001197">
    <property type="protein sequence ID" value="KAF4626220.1"/>
    <property type="molecule type" value="Genomic_DNA"/>
</dbReference>
<accession>A0A8H4VZP3</accession>
<reference evidence="2 3" key="1">
    <citation type="submission" date="2020-03" db="EMBL/GenBank/DDBJ databases">
        <title>Draft Genome Sequence of Cudoniella acicularis.</title>
        <authorList>
            <person name="Buettner E."/>
            <person name="Kellner H."/>
        </authorList>
    </citation>
    <scope>NUCLEOTIDE SEQUENCE [LARGE SCALE GENOMIC DNA]</scope>
    <source>
        <strain evidence="2 3">DSM 108380</strain>
    </source>
</reference>
<feature type="domain" description="NACHT-NTPase and P-loop NTPases N-terminal" evidence="1">
    <location>
        <begin position="15"/>
        <end position="96"/>
    </location>
</feature>
<evidence type="ECO:0000259" key="1">
    <source>
        <dbReference type="Pfam" id="PF17107"/>
    </source>
</evidence>
<name>A0A8H4VZP3_9HELO</name>
<dbReference type="OrthoDB" id="539213at2759"/>
<dbReference type="AlphaFoldDB" id="A0A8H4VZP3"/>
<gene>
    <name evidence="2" type="ORF">G7Y89_g11940</name>
</gene>
<sequence length="437" mass="49953">MDPFSASANVVAFVSLAMQLAQSTKQLYDFWGSLKETPKSIRVLADDLRLVDAVLDEIERDARRTEPDETCLKALQSCQALVVNLNDLAEDVSKTDFNLAHLTQHRSVGCSTPLNIHISKHPRSFRNLYNQINIGWTLLGIQSDCISKEWPGKNQDAEIAIFKNALQLLLSYGLLENLNESMVTKLLRSRSPPLLDTLMDTSNVFVELSPTIISKAIYLSDIWFLNGFFKRGADLHQAVLWDGQWNTPNSSAMRSLFDFSAWKGLLDELGINLHDFIQEEMQQKYVCEGSGWTKQSLLRLFEFDILTKRRLVVYCEYCLNDLDDIILVDTVWMQVLSRIMQGFDLSSTPETIRIFTIDRYDLLCFCHRLQSPLETTSFGIGDPILAEASAARAYPPPTQYSRIGFYDQICESCWLHGDPAQPYCYWQYESQWICLDC</sequence>
<organism evidence="2 3">
    <name type="scientific">Cudoniella acicularis</name>
    <dbReference type="NCBI Taxonomy" id="354080"/>
    <lineage>
        <taxon>Eukaryota</taxon>
        <taxon>Fungi</taxon>
        <taxon>Dikarya</taxon>
        <taxon>Ascomycota</taxon>
        <taxon>Pezizomycotina</taxon>
        <taxon>Leotiomycetes</taxon>
        <taxon>Helotiales</taxon>
        <taxon>Tricladiaceae</taxon>
        <taxon>Cudoniella</taxon>
    </lineage>
</organism>
<comment type="caution">
    <text evidence="2">The sequence shown here is derived from an EMBL/GenBank/DDBJ whole genome shotgun (WGS) entry which is preliminary data.</text>
</comment>
<dbReference type="Proteomes" id="UP000566819">
    <property type="component" value="Unassembled WGS sequence"/>
</dbReference>